<evidence type="ECO:0000313" key="2">
    <source>
        <dbReference type="EMBL" id="MFC3754865.1"/>
    </source>
</evidence>
<organism evidence="2 3">
    <name type="scientific">Chryseobacterium tructae</name>
    <dbReference type="NCBI Taxonomy" id="1037380"/>
    <lineage>
        <taxon>Bacteria</taxon>
        <taxon>Pseudomonadati</taxon>
        <taxon>Bacteroidota</taxon>
        <taxon>Flavobacteriia</taxon>
        <taxon>Flavobacteriales</taxon>
        <taxon>Weeksellaceae</taxon>
        <taxon>Chryseobacterium group</taxon>
        <taxon>Chryseobacterium</taxon>
    </lineage>
</organism>
<dbReference type="InterPro" id="IPR051531">
    <property type="entry name" value="N-acetyltransferase"/>
</dbReference>
<dbReference type="PANTHER" id="PTHR43792">
    <property type="entry name" value="GNAT FAMILY, PUTATIVE (AFU_ORTHOLOGUE AFUA_3G00765)-RELATED-RELATED"/>
    <property type="match status" value="1"/>
</dbReference>
<keyword evidence="3" id="KW-1185">Reference proteome</keyword>
<dbReference type="Proteomes" id="UP001595735">
    <property type="component" value="Unassembled WGS sequence"/>
</dbReference>
<dbReference type="Gene3D" id="3.40.630.30">
    <property type="match status" value="1"/>
</dbReference>
<keyword evidence="2" id="KW-0012">Acyltransferase</keyword>
<name>A0ABV7XPX3_9FLAO</name>
<accession>A0ABV7XPX3</accession>
<dbReference type="RefSeq" id="WP_378169653.1">
    <property type="nucleotide sequence ID" value="NZ_JBHRYO010000001.1"/>
</dbReference>
<dbReference type="GO" id="GO:0016746">
    <property type="term" value="F:acyltransferase activity"/>
    <property type="evidence" value="ECO:0007669"/>
    <property type="project" value="UniProtKB-KW"/>
</dbReference>
<dbReference type="PANTHER" id="PTHR43792:SF1">
    <property type="entry name" value="N-ACETYLTRANSFERASE DOMAIN-CONTAINING PROTEIN"/>
    <property type="match status" value="1"/>
</dbReference>
<gene>
    <name evidence="2" type="ORF">ACFONJ_02590</name>
</gene>
<comment type="caution">
    <text evidence="2">The sequence shown here is derived from an EMBL/GenBank/DDBJ whole genome shotgun (WGS) entry which is preliminary data.</text>
</comment>
<feature type="domain" description="N-acetyltransferase" evidence="1">
    <location>
        <begin position="18"/>
        <end position="177"/>
    </location>
</feature>
<dbReference type="PROSITE" id="PS51186">
    <property type="entry name" value="GNAT"/>
    <property type="match status" value="1"/>
</dbReference>
<dbReference type="InterPro" id="IPR000182">
    <property type="entry name" value="GNAT_dom"/>
</dbReference>
<evidence type="ECO:0000313" key="3">
    <source>
        <dbReference type="Proteomes" id="UP001595735"/>
    </source>
</evidence>
<reference evidence="3" key="1">
    <citation type="journal article" date="2019" name="Int. J. Syst. Evol. Microbiol.">
        <title>The Global Catalogue of Microorganisms (GCM) 10K type strain sequencing project: providing services to taxonomists for standard genome sequencing and annotation.</title>
        <authorList>
            <consortium name="The Broad Institute Genomics Platform"/>
            <consortium name="The Broad Institute Genome Sequencing Center for Infectious Disease"/>
            <person name="Wu L."/>
            <person name="Ma J."/>
        </authorList>
    </citation>
    <scope>NUCLEOTIDE SEQUENCE [LARGE SCALE GENOMIC DNA]</scope>
    <source>
        <strain evidence="3">CECT 7798</strain>
    </source>
</reference>
<dbReference type="SUPFAM" id="SSF55729">
    <property type="entry name" value="Acyl-CoA N-acyltransferases (Nat)"/>
    <property type="match status" value="1"/>
</dbReference>
<sequence>MSLQKHPSADNTYETERLILRPMSGEDKDFIFELYNRPKFVQYIGNRNVNSTEDAENYILNRFAPQIERLGYGNYLLVTKDSNEKIGAVGIFEREGLDVVDIGYSLLEEFEGKGYAYEAALKVKSIGMDDFGLSKISAIISKDNLSSQKLIEKLGLTFKKYVTLPGETEELNYYETE</sequence>
<keyword evidence="2" id="KW-0808">Transferase</keyword>
<dbReference type="Pfam" id="PF13302">
    <property type="entry name" value="Acetyltransf_3"/>
    <property type="match status" value="1"/>
</dbReference>
<proteinExistence type="predicted"/>
<dbReference type="EC" id="2.3.-.-" evidence="2"/>
<evidence type="ECO:0000259" key="1">
    <source>
        <dbReference type="PROSITE" id="PS51186"/>
    </source>
</evidence>
<protein>
    <submittedName>
        <fullName evidence="2">GNAT family N-acetyltransferase</fullName>
        <ecNumber evidence="2">2.3.-.-</ecNumber>
    </submittedName>
</protein>
<dbReference type="InterPro" id="IPR016181">
    <property type="entry name" value="Acyl_CoA_acyltransferase"/>
</dbReference>
<dbReference type="EMBL" id="JBHRYO010000001">
    <property type="protein sequence ID" value="MFC3754865.1"/>
    <property type="molecule type" value="Genomic_DNA"/>
</dbReference>